<reference evidence="1 2" key="1">
    <citation type="submission" date="2019-06" db="EMBL/GenBank/DDBJ databases">
        <title>Complete genome sequence of Methanoculleus chikugoensis strain MG62.</title>
        <authorList>
            <person name="Asakawa S."/>
            <person name="Dianou D."/>
        </authorList>
    </citation>
    <scope>NUCLEOTIDE SEQUENCE [LARGE SCALE GENOMIC DNA]</scope>
    <source>
        <strain evidence="1 2">MG62</strain>
    </source>
</reference>
<dbReference type="Pfam" id="PF21965">
    <property type="entry name" value="SAMP2"/>
    <property type="match status" value="1"/>
</dbReference>
<keyword evidence="2" id="KW-1185">Reference proteome</keyword>
<proteinExistence type="predicted"/>
<evidence type="ECO:0000313" key="1">
    <source>
        <dbReference type="EMBL" id="BBL68350.1"/>
    </source>
</evidence>
<evidence type="ECO:0008006" key="3">
    <source>
        <dbReference type="Google" id="ProtNLM"/>
    </source>
</evidence>
<evidence type="ECO:0000313" key="2">
    <source>
        <dbReference type="Proteomes" id="UP000824969"/>
    </source>
</evidence>
<accession>A0ABM7H6B3</accession>
<name>A0ABM7H6B3_9EURY</name>
<gene>
    <name evidence="1" type="ORF">MchiMG62_15310</name>
</gene>
<dbReference type="InterPro" id="IPR053833">
    <property type="entry name" value="SAMP2"/>
</dbReference>
<dbReference type="Proteomes" id="UP000824969">
    <property type="component" value="Chromosome"/>
</dbReference>
<dbReference type="EMBL" id="AP019781">
    <property type="protein sequence ID" value="BBL68350.1"/>
    <property type="molecule type" value="Genomic_DNA"/>
</dbReference>
<sequence length="72" mass="7914">MEPTLTYSMQIILPDRSVRTLSCTSAPIEEILLEFGINPTTVIVVKNGKIVPEDVTATEGDELRILRFSHGG</sequence>
<protein>
    <recommendedName>
        <fullName evidence="3">Sulfur carrier protein ThiS</fullName>
    </recommendedName>
</protein>
<organism evidence="1 2">
    <name type="scientific">Methanoculleus chikugoensis</name>
    <dbReference type="NCBI Taxonomy" id="118126"/>
    <lineage>
        <taxon>Archaea</taxon>
        <taxon>Methanobacteriati</taxon>
        <taxon>Methanobacteriota</taxon>
        <taxon>Stenosarchaea group</taxon>
        <taxon>Methanomicrobia</taxon>
        <taxon>Methanomicrobiales</taxon>
        <taxon>Methanomicrobiaceae</taxon>
        <taxon>Methanoculleus</taxon>
    </lineage>
</organism>